<keyword evidence="8 9" id="KW-0472">Membrane</keyword>
<dbReference type="PROSITE" id="PS50893">
    <property type="entry name" value="ABC_TRANSPORTER_2"/>
    <property type="match status" value="1"/>
</dbReference>
<dbReference type="InterPro" id="IPR027417">
    <property type="entry name" value="P-loop_NTPase"/>
</dbReference>
<keyword evidence="2" id="KW-0813">Transport</keyword>
<dbReference type="Pfam" id="PF00005">
    <property type="entry name" value="ABC_tran"/>
    <property type="match status" value="1"/>
</dbReference>
<dbReference type="GO" id="GO:0005886">
    <property type="term" value="C:plasma membrane"/>
    <property type="evidence" value="ECO:0007669"/>
    <property type="project" value="UniProtKB-SubCell"/>
</dbReference>
<evidence type="ECO:0000313" key="13">
    <source>
        <dbReference type="Proteomes" id="UP000062043"/>
    </source>
</evidence>
<dbReference type="InterPro" id="IPR036640">
    <property type="entry name" value="ABC1_TM_sf"/>
</dbReference>
<keyword evidence="6" id="KW-0067">ATP-binding</keyword>
<proteinExistence type="predicted"/>
<keyword evidence="4 9" id="KW-0812">Transmembrane</keyword>
<dbReference type="PROSITE" id="PS50929">
    <property type="entry name" value="ABC_TM1F"/>
    <property type="match status" value="1"/>
</dbReference>
<accession>A0A0X1KLH5</accession>
<dbReference type="PATRIC" id="fig|1432656.3.peg.1555"/>
<dbReference type="InterPro" id="IPR003593">
    <property type="entry name" value="AAA+_ATPase"/>
</dbReference>
<evidence type="ECO:0000256" key="9">
    <source>
        <dbReference type="SAM" id="Phobius"/>
    </source>
</evidence>
<evidence type="ECO:0000256" key="8">
    <source>
        <dbReference type="ARBA" id="ARBA00023136"/>
    </source>
</evidence>
<evidence type="ECO:0000313" key="12">
    <source>
        <dbReference type="EMBL" id="AJC72107.1"/>
    </source>
</evidence>
<dbReference type="RefSeq" id="WP_062372540.1">
    <property type="nucleotide sequence ID" value="NZ_CP007140.1"/>
</dbReference>
<dbReference type="AlphaFoldDB" id="A0A0X1KLH5"/>
<dbReference type="GO" id="GO:0016887">
    <property type="term" value="F:ATP hydrolysis activity"/>
    <property type="evidence" value="ECO:0007669"/>
    <property type="project" value="InterPro"/>
</dbReference>
<dbReference type="InterPro" id="IPR017871">
    <property type="entry name" value="ABC_transporter-like_CS"/>
</dbReference>
<evidence type="ECO:0000256" key="4">
    <source>
        <dbReference type="ARBA" id="ARBA00022692"/>
    </source>
</evidence>
<evidence type="ECO:0000256" key="6">
    <source>
        <dbReference type="ARBA" id="ARBA00022840"/>
    </source>
</evidence>
<dbReference type="CDD" id="cd03254">
    <property type="entry name" value="ABCC_Glucan_exporter_like"/>
    <property type="match status" value="1"/>
</dbReference>
<dbReference type="PROSITE" id="PS00211">
    <property type="entry name" value="ABC_TRANSPORTER_1"/>
    <property type="match status" value="1"/>
</dbReference>
<keyword evidence="7 9" id="KW-1133">Transmembrane helix</keyword>
<dbReference type="KEGG" id="tgy:X802_07970"/>
<gene>
    <name evidence="12" type="ORF">X802_07970</name>
</gene>
<keyword evidence="3" id="KW-1003">Cell membrane</keyword>
<evidence type="ECO:0000259" key="10">
    <source>
        <dbReference type="PROSITE" id="PS50893"/>
    </source>
</evidence>
<dbReference type="SUPFAM" id="SSF52540">
    <property type="entry name" value="P-loop containing nucleoside triphosphate hydrolases"/>
    <property type="match status" value="1"/>
</dbReference>
<dbReference type="STRING" id="1432656.X802_07970"/>
<dbReference type="SMART" id="SM00382">
    <property type="entry name" value="AAA"/>
    <property type="match status" value="1"/>
</dbReference>
<dbReference type="SUPFAM" id="SSF90123">
    <property type="entry name" value="ABC transporter transmembrane region"/>
    <property type="match status" value="1"/>
</dbReference>
<dbReference type="InterPro" id="IPR011527">
    <property type="entry name" value="ABC1_TM_dom"/>
</dbReference>
<dbReference type="InterPro" id="IPR039421">
    <property type="entry name" value="Type_1_exporter"/>
</dbReference>
<evidence type="ECO:0000256" key="3">
    <source>
        <dbReference type="ARBA" id="ARBA00022475"/>
    </source>
</evidence>
<evidence type="ECO:0000256" key="1">
    <source>
        <dbReference type="ARBA" id="ARBA00004651"/>
    </source>
</evidence>
<dbReference type="FunFam" id="3.40.50.300:FF:000299">
    <property type="entry name" value="ABC transporter ATP-binding protein/permease"/>
    <property type="match status" value="1"/>
</dbReference>
<feature type="transmembrane region" description="Helical" evidence="9">
    <location>
        <begin position="244"/>
        <end position="267"/>
    </location>
</feature>
<dbReference type="CDD" id="cd18545">
    <property type="entry name" value="ABC_6TM_YknV_like"/>
    <property type="match status" value="1"/>
</dbReference>
<dbReference type="GO" id="GO:0015421">
    <property type="term" value="F:ABC-type oligopeptide transporter activity"/>
    <property type="evidence" value="ECO:0007669"/>
    <property type="project" value="TreeGrafter"/>
</dbReference>
<feature type="domain" description="ABC transporter" evidence="10">
    <location>
        <begin position="342"/>
        <end position="576"/>
    </location>
</feature>
<dbReference type="Gene3D" id="1.20.1560.10">
    <property type="entry name" value="ABC transporter type 1, transmembrane domain"/>
    <property type="match status" value="1"/>
</dbReference>
<dbReference type="EMBL" id="CP007140">
    <property type="protein sequence ID" value="AJC72107.1"/>
    <property type="molecule type" value="Genomic_DNA"/>
</dbReference>
<dbReference type="InterPro" id="IPR003439">
    <property type="entry name" value="ABC_transporter-like_ATP-bd"/>
</dbReference>
<keyword evidence="13" id="KW-1185">Reference proteome</keyword>
<evidence type="ECO:0000256" key="5">
    <source>
        <dbReference type="ARBA" id="ARBA00022741"/>
    </source>
</evidence>
<evidence type="ECO:0000259" key="11">
    <source>
        <dbReference type="PROSITE" id="PS50929"/>
    </source>
</evidence>
<reference evidence="12 13" key="1">
    <citation type="submission" date="2014-01" db="EMBL/GenBank/DDBJ databases">
        <title>Genome sequencing of Thermococcus guaymasensis.</title>
        <authorList>
            <person name="Zhang X."/>
            <person name="Alvare G."/>
            <person name="Fristensky B."/>
            <person name="Chen L."/>
            <person name="Suen T."/>
            <person name="Chen Q."/>
            <person name="Ma K."/>
        </authorList>
    </citation>
    <scope>NUCLEOTIDE SEQUENCE [LARGE SCALE GENOMIC DNA]</scope>
    <source>
        <strain evidence="12 13">DSM 11113</strain>
    </source>
</reference>
<protein>
    <submittedName>
        <fullName evidence="12">ABC transporter</fullName>
    </submittedName>
</protein>
<dbReference type="GO" id="GO:0005524">
    <property type="term" value="F:ATP binding"/>
    <property type="evidence" value="ECO:0007669"/>
    <property type="project" value="UniProtKB-KW"/>
</dbReference>
<dbReference type="Pfam" id="PF00664">
    <property type="entry name" value="ABC_membrane"/>
    <property type="match status" value="1"/>
</dbReference>
<feature type="transmembrane region" description="Helical" evidence="9">
    <location>
        <begin position="27"/>
        <end position="52"/>
    </location>
</feature>
<dbReference type="PANTHER" id="PTHR43394">
    <property type="entry name" value="ATP-DEPENDENT PERMEASE MDL1, MITOCHONDRIAL"/>
    <property type="match status" value="1"/>
</dbReference>
<feature type="transmembrane region" description="Helical" evidence="9">
    <location>
        <begin position="138"/>
        <end position="161"/>
    </location>
</feature>
<feature type="transmembrane region" description="Helical" evidence="9">
    <location>
        <begin position="64"/>
        <end position="88"/>
    </location>
</feature>
<evidence type="ECO:0000256" key="7">
    <source>
        <dbReference type="ARBA" id="ARBA00022989"/>
    </source>
</evidence>
<dbReference type="OrthoDB" id="121502at2157"/>
<sequence length="581" mass="64859">MESNTGKSSLSLLRRFIGEALSHRRTLAVVVFSIFGSALATLAPPYILSVAIDKYILPGNYGRFWVIALLYLLSLVAGWFFATLQTFYIEVFGQKVLRDLRARLHEKVLRSSLDFFKDKSTGDLVSRIVNDTGIVNDVLVSGLLGSLGSLLSLIGIITAMFLLDVRLTLVTLASVPLMVLVAYYFGGKMRKAYRETRQKIAKISSVVEESVAGIETIRAFGRERDVEGEFSKVSRETIKAYLRVAVYMGLFWPLMNITSLLSVIIVIAYGGYLAYQGAVSVGVVVAFIQYAQRFRGPINEVIGLYDSLQSALAALERIYEVLDDENVEDYEGIHVEKLNGEIEFDDVWFEYERGRPVLKGINLKIDRASKVAVVGRTGAGKTTVANLIMRFYDPTKGRVLYDGVDGREISLKSLRRRIGYVPQETYLFPGTIMENILMANPEASEEDVIRVCKELGVHEFIMRLPRGYETSAGEAGKLLSVGERQLISLARAMLKDPDIVILDEALSSVDPKTERQVQDAMLKLMEGRTSIIIAHRLGITRFADKIVVVEDGRIIEEGSPEELLKKKGHFYRLYTSQIGEA</sequence>
<evidence type="ECO:0000256" key="2">
    <source>
        <dbReference type="ARBA" id="ARBA00022448"/>
    </source>
</evidence>
<dbReference type="PANTHER" id="PTHR43394:SF1">
    <property type="entry name" value="ATP-BINDING CASSETTE SUB-FAMILY B MEMBER 10, MITOCHONDRIAL"/>
    <property type="match status" value="1"/>
</dbReference>
<keyword evidence="5" id="KW-0547">Nucleotide-binding</keyword>
<name>A0A0X1KLH5_9EURY</name>
<organism evidence="12 13">
    <name type="scientific">Thermococcus guaymasensis DSM 11113</name>
    <dbReference type="NCBI Taxonomy" id="1432656"/>
    <lineage>
        <taxon>Archaea</taxon>
        <taxon>Methanobacteriati</taxon>
        <taxon>Methanobacteriota</taxon>
        <taxon>Thermococci</taxon>
        <taxon>Thermococcales</taxon>
        <taxon>Thermococcaceae</taxon>
        <taxon>Thermococcus</taxon>
    </lineage>
</organism>
<dbReference type="Gene3D" id="3.40.50.300">
    <property type="entry name" value="P-loop containing nucleotide triphosphate hydrolases"/>
    <property type="match status" value="1"/>
</dbReference>
<feature type="transmembrane region" description="Helical" evidence="9">
    <location>
        <begin position="273"/>
        <end position="291"/>
    </location>
</feature>
<comment type="subcellular location">
    <subcellularLocation>
        <location evidence="1">Cell membrane</location>
        <topology evidence="1">Multi-pass membrane protein</topology>
    </subcellularLocation>
</comment>
<dbReference type="Proteomes" id="UP000062043">
    <property type="component" value="Chromosome"/>
</dbReference>
<dbReference type="GeneID" id="27135591"/>
<feature type="domain" description="ABC transmembrane type-1" evidence="11">
    <location>
        <begin position="28"/>
        <end position="310"/>
    </location>
</feature>
<feature type="transmembrane region" description="Helical" evidence="9">
    <location>
        <begin position="167"/>
        <end position="185"/>
    </location>
</feature>